<accession>Q24Z52</accession>
<dbReference type="eggNOG" id="COG5341">
    <property type="taxonomic scope" value="Bacteria"/>
</dbReference>
<organism evidence="1 2">
    <name type="scientific">Desulfitobacterium hafniense (strain Y51)</name>
    <dbReference type="NCBI Taxonomy" id="138119"/>
    <lineage>
        <taxon>Bacteria</taxon>
        <taxon>Bacillati</taxon>
        <taxon>Bacillota</taxon>
        <taxon>Clostridia</taxon>
        <taxon>Eubacteriales</taxon>
        <taxon>Desulfitobacteriaceae</taxon>
        <taxon>Desulfitobacterium</taxon>
    </lineage>
</organism>
<proteinExistence type="predicted"/>
<evidence type="ECO:0000313" key="2">
    <source>
        <dbReference type="Proteomes" id="UP000001946"/>
    </source>
</evidence>
<name>Q24Z52_DESHY</name>
<dbReference type="AlphaFoldDB" id="Q24Z52"/>
<dbReference type="InterPro" id="IPR038690">
    <property type="entry name" value="NusG_2_sf"/>
</dbReference>
<dbReference type="EMBL" id="AP008230">
    <property type="protein sequence ID" value="BAE82690.1"/>
    <property type="molecule type" value="Genomic_DNA"/>
</dbReference>
<sequence>MPAIMPMLWKQPFGNNLWGLKMKKVEKLLIIGIVLISSILLGAMTLAKPAQANASIVIVIDNEVKHRIPLMVEEEMQTYEFKFGEQTGYLEVKNGKVRMLEMPKEICPEGICSETGWIARSSQAIVCLPNKIIVTIQGLDDKNDEIL</sequence>
<dbReference type="CDD" id="cd09846">
    <property type="entry name" value="DUF1312"/>
    <property type="match status" value="1"/>
</dbReference>
<dbReference type="Gene3D" id="2.60.320.10">
    <property type="entry name" value="N-utilization substance G protein NusG, insert domain"/>
    <property type="match status" value="1"/>
</dbReference>
<dbReference type="Proteomes" id="UP000001946">
    <property type="component" value="Chromosome"/>
</dbReference>
<evidence type="ECO:0008006" key="3">
    <source>
        <dbReference type="Google" id="ProtNLM"/>
    </source>
</evidence>
<dbReference type="Pfam" id="PF07009">
    <property type="entry name" value="NusG_II"/>
    <property type="match status" value="1"/>
</dbReference>
<dbReference type="STRING" id="138119.DSY0901"/>
<reference evidence="1 2" key="1">
    <citation type="journal article" date="2006" name="J. Bacteriol.">
        <title>Complete genome sequence of the dehalorespiring bacterium Desulfitobacterium hafniense Y51 and comparison with Dehalococcoides ethenogenes 195.</title>
        <authorList>
            <person name="Nonaka H."/>
            <person name="Keresztes G."/>
            <person name="Shinoda Y."/>
            <person name="Ikenaga Y."/>
            <person name="Abe M."/>
            <person name="Naito K."/>
            <person name="Inatomi K."/>
            <person name="Furukawa K."/>
            <person name="Inui M."/>
            <person name="Yukawa H."/>
        </authorList>
    </citation>
    <scope>NUCLEOTIDE SEQUENCE [LARGE SCALE GENOMIC DNA]</scope>
    <source>
        <strain evidence="1 2">Y51</strain>
    </source>
</reference>
<dbReference type="HOGENOM" id="CLU_130936_0_0_9"/>
<dbReference type="KEGG" id="dsy:DSY0901"/>
<protein>
    <recommendedName>
        <fullName evidence="3">NusG domain-containing protein</fullName>
    </recommendedName>
</protein>
<evidence type="ECO:0000313" key="1">
    <source>
        <dbReference type="EMBL" id="BAE82690.1"/>
    </source>
</evidence>
<gene>
    <name evidence="1" type="ordered locus">DSY0901</name>
</gene>
<keyword evidence="2" id="KW-1185">Reference proteome</keyword>